<dbReference type="InterPro" id="IPR029044">
    <property type="entry name" value="Nucleotide-diphossugar_trans"/>
</dbReference>
<gene>
    <name evidence="2" type="ordered locus">DSC_08870</name>
</gene>
<proteinExistence type="predicted"/>
<dbReference type="InterPro" id="IPR050834">
    <property type="entry name" value="Glycosyltransf_2"/>
</dbReference>
<feature type="domain" description="Glycosyltransferase 2-like" evidence="1">
    <location>
        <begin position="119"/>
        <end position="289"/>
    </location>
</feature>
<dbReference type="EMBL" id="CP003093">
    <property type="protein sequence ID" value="AER56424.1"/>
    <property type="molecule type" value="Genomic_DNA"/>
</dbReference>
<evidence type="ECO:0000259" key="1">
    <source>
        <dbReference type="Pfam" id="PF00535"/>
    </source>
</evidence>
<dbReference type="KEGG" id="psd:DSC_08870"/>
<keyword evidence="3" id="KW-1185">Reference proteome</keyword>
<dbReference type="STRING" id="1045855.DSC_08870"/>
<dbReference type="eggNOG" id="COG1216">
    <property type="taxonomic scope" value="Bacteria"/>
</dbReference>
<reference evidence="2 3" key="1">
    <citation type="journal article" date="2012" name="J. Bacteriol.">
        <title>Complete Genome Sequence of the BTEX-Degrading Bacterium Pseudoxanthomonas spadix BD-a59.</title>
        <authorList>
            <person name="Lee S.H."/>
            <person name="Jin H.M."/>
            <person name="Lee H.J."/>
            <person name="Kim J.M."/>
            <person name="Jeon C.O."/>
        </authorList>
    </citation>
    <scope>NUCLEOTIDE SEQUENCE [LARGE SCALE GENOMIC DNA]</scope>
    <source>
        <strain evidence="2 3">BD-a59</strain>
    </source>
</reference>
<dbReference type="PANTHER" id="PTHR43685">
    <property type="entry name" value="GLYCOSYLTRANSFERASE"/>
    <property type="match status" value="1"/>
</dbReference>
<dbReference type="OrthoDB" id="9807209at2"/>
<dbReference type="PANTHER" id="PTHR43685:SF2">
    <property type="entry name" value="GLYCOSYLTRANSFERASE 2-LIKE DOMAIN-CONTAINING PROTEIN"/>
    <property type="match status" value="1"/>
</dbReference>
<protein>
    <submittedName>
        <fullName evidence="2">Glycosyltransferase</fullName>
    </submittedName>
</protein>
<organism evidence="2 3">
    <name type="scientific">Pseudoxanthomonas spadix (strain BD-a59)</name>
    <dbReference type="NCBI Taxonomy" id="1045855"/>
    <lineage>
        <taxon>Bacteria</taxon>
        <taxon>Pseudomonadati</taxon>
        <taxon>Pseudomonadota</taxon>
        <taxon>Gammaproteobacteria</taxon>
        <taxon>Lysobacterales</taxon>
        <taxon>Lysobacteraceae</taxon>
        <taxon>Pseudoxanthomonas</taxon>
    </lineage>
</organism>
<dbReference type="Proteomes" id="UP000005870">
    <property type="component" value="Chromosome"/>
</dbReference>
<dbReference type="SUPFAM" id="SSF53448">
    <property type="entry name" value="Nucleotide-diphospho-sugar transferases"/>
    <property type="match status" value="1"/>
</dbReference>
<evidence type="ECO:0000313" key="3">
    <source>
        <dbReference type="Proteomes" id="UP000005870"/>
    </source>
</evidence>
<dbReference type="HOGENOM" id="CLU_025996_19_9_6"/>
<dbReference type="InterPro" id="IPR001173">
    <property type="entry name" value="Glyco_trans_2-like"/>
</dbReference>
<name>G7UVV5_PSEUP</name>
<evidence type="ECO:0000313" key="2">
    <source>
        <dbReference type="EMBL" id="AER56424.1"/>
    </source>
</evidence>
<dbReference type="AlphaFoldDB" id="G7UVV5"/>
<sequence length="428" mass="46888">MSAPIPVRHIDLRQPEEPAPGPCAAAYNVFWWGELPLGARMACAEEIPFGPGQLHATAVELLAAQLTARDPGLGAPLHATHEGRPVPALTLGLANAFDRPLQRLQVMAEPSTLTAGHISVVICTRDREQALGRCLRSLQHQRSPAGEIVVVDNSATASARAVCAQFPHVIHVHEPRPGLSIARNTGVRAASGEIVAFTDDDVEPHPGWLAEMARAFANAGADAMTGLVLPAELDTPAQQCFQFDMGGFGETFVPVLFDHRFYADTRVHGPQVWKIGAGANMAFRRQAFERAGLFDERLGAGASGCSEDSELWYRLLALGGACLYEPRAVVFHHHRAQWPALKRQMRVYMRGHVSALVAQADRFGDSANLRRIGVQLPRYFARTAVDCMRHGRRARGAILLQEILGWCAGLRYLLRRNWRRARADLPKA</sequence>
<dbReference type="RefSeq" id="WP_014160600.1">
    <property type="nucleotide sequence ID" value="NC_016147.2"/>
</dbReference>
<dbReference type="GO" id="GO:0016740">
    <property type="term" value="F:transferase activity"/>
    <property type="evidence" value="ECO:0007669"/>
    <property type="project" value="UniProtKB-KW"/>
</dbReference>
<accession>G7UVV5</accession>
<dbReference type="Pfam" id="PF00535">
    <property type="entry name" value="Glycos_transf_2"/>
    <property type="match status" value="1"/>
</dbReference>
<dbReference type="Gene3D" id="3.90.550.10">
    <property type="entry name" value="Spore Coat Polysaccharide Biosynthesis Protein SpsA, Chain A"/>
    <property type="match status" value="1"/>
</dbReference>